<dbReference type="PANTHER" id="PTHR13847:SF289">
    <property type="entry name" value="GLYCINE OXIDASE"/>
    <property type="match status" value="1"/>
</dbReference>
<accession>A0A383E6E4</accession>
<sequence length="208" mass="21895">ALVEAARREGVAIQYPCEVTGIVLRSGELRQVETSRGPLEADALVIAAGVDTTGLAAMAGLQVPLRDSPGLLAHSTPGPRLLERVVLAPGGAMKQKIDGSIVVSGGFSGRPVSDDPGGQAEEILHRAKSLISEAGHVGLARHTIGWRPVPEDGFPVLGFSTQAPDVYVAVMHSGITLAPLVGRLVASEILDNVQVEMLEPYRLSRFER</sequence>
<dbReference type="SUPFAM" id="SSF51905">
    <property type="entry name" value="FAD/NAD(P)-binding domain"/>
    <property type="match status" value="1"/>
</dbReference>
<evidence type="ECO:0000256" key="1">
    <source>
        <dbReference type="ARBA" id="ARBA00023002"/>
    </source>
</evidence>
<gene>
    <name evidence="3" type="ORF">METZ01_LOCUS504874</name>
</gene>
<dbReference type="PANTHER" id="PTHR13847">
    <property type="entry name" value="SARCOSINE DEHYDROGENASE-RELATED"/>
    <property type="match status" value="1"/>
</dbReference>
<feature type="non-terminal residue" evidence="3">
    <location>
        <position position="1"/>
    </location>
</feature>
<dbReference type="GO" id="GO:0005737">
    <property type="term" value="C:cytoplasm"/>
    <property type="evidence" value="ECO:0007669"/>
    <property type="project" value="TreeGrafter"/>
</dbReference>
<keyword evidence="1" id="KW-0560">Oxidoreductase</keyword>
<organism evidence="3">
    <name type="scientific">marine metagenome</name>
    <dbReference type="NCBI Taxonomy" id="408172"/>
    <lineage>
        <taxon>unclassified sequences</taxon>
        <taxon>metagenomes</taxon>
        <taxon>ecological metagenomes</taxon>
    </lineage>
</organism>
<dbReference type="Pfam" id="PF01266">
    <property type="entry name" value="DAO"/>
    <property type="match status" value="1"/>
</dbReference>
<name>A0A383E6E4_9ZZZZ</name>
<proteinExistence type="predicted"/>
<dbReference type="AlphaFoldDB" id="A0A383E6E4"/>
<dbReference type="Gene3D" id="3.50.50.60">
    <property type="entry name" value="FAD/NAD(P)-binding domain"/>
    <property type="match status" value="1"/>
</dbReference>
<evidence type="ECO:0000313" key="3">
    <source>
        <dbReference type="EMBL" id="SVE52020.1"/>
    </source>
</evidence>
<dbReference type="EMBL" id="UINC01223005">
    <property type="protein sequence ID" value="SVE52020.1"/>
    <property type="molecule type" value="Genomic_DNA"/>
</dbReference>
<reference evidence="3" key="1">
    <citation type="submission" date="2018-05" db="EMBL/GenBank/DDBJ databases">
        <authorList>
            <person name="Lanie J.A."/>
            <person name="Ng W.-L."/>
            <person name="Kazmierczak K.M."/>
            <person name="Andrzejewski T.M."/>
            <person name="Davidsen T.M."/>
            <person name="Wayne K.J."/>
            <person name="Tettelin H."/>
            <person name="Glass J.I."/>
            <person name="Rusch D."/>
            <person name="Podicherti R."/>
            <person name="Tsui H.-C.T."/>
            <person name="Winkler M.E."/>
        </authorList>
    </citation>
    <scope>NUCLEOTIDE SEQUENCE</scope>
</reference>
<dbReference type="Gene3D" id="3.30.9.10">
    <property type="entry name" value="D-Amino Acid Oxidase, subunit A, domain 2"/>
    <property type="match status" value="1"/>
</dbReference>
<feature type="domain" description="FAD dependent oxidoreductase" evidence="2">
    <location>
        <begin position="1"/>
        <end position="187"/>
    </location>
</feature>
<dbReference type="InterPro" id="IPR006076">
    <property type="entry name" value="FAD-dep_OxRdtase"/>
</dbReference>
<dbReference type="InterPro" id="IPR036188">
    <property type="entry name" value="FAD/NAD-bd_sf"/>
</dbReference>
<dbReference type="GO" id="GO:0016491">
    <property type="term" value="F:oxidoreductase activity"/>
    <property type="evidence" value="ECO:0007669"/>
    <property type="project" value="UniProtKB-KW"/>
</dbReference>
<protein>
    <recommendedName>
        <fullName evidence="2">FAD dependent oxidoreductase domain-containing protein</fullName>
    </recommendedName>
</protein>
<evidence type="ECO:0000259" key="2">
    <source>
        <dbReference type="Pfam" id="PF01266"/>
    </source>
</evidence>